<sequence length="538" mass="60689">MTVPNDMHVDVLVIGAGPTGLGAATRLNQHGVHSWVLVEAESEAGGLACTDETPEGFLFDMGGHVIFSHFDYFDELLDAAVGSGDEYWNTHQRVSYVWIKDRWVPYPFQNNLYCLPLEDKIRCINGVIDAAKSSAALQQAKPKTFDEWILRVMGEGIANLFMRPYNFKVWAYPTREMQCDWLGERVATVDAKKVRKVQKLQGVLRTLERIWAMPLLLLQLISFSLSGATGGIWKGVAALLPKHRIQYSRKMKQIDLDNRVATFHDGSVIRYEKVLSTVPLDLTLSMLKGDGFENTTQWKERLSYSSTHVIGLGIRGVNPHDLKCWLYFPEENCPFYRATVFSLYADSNVPKEETKLETLRLASGEAPQDANVAKSGPYWSLMLEVSESSQHKPVDLNNIVNDAIQGCINTTLMKPEDEIVSICHRRLERGYPTPHLQRDGVLREVLPLLQQKGMWSRGRFGSWMYEIANQDHSCMLGVEAVDNMLFGTEELTFNYPSLVNGRRNTSLHYRNPNKDAGVKSCSALIAKGLPERKSSSQK</sequence>
<dbReference type="InterPro" id="IPR002937">
    <property type="entry name" value="Amino_oxidase"/>
</dbReference>
<name>A0A7J6LL74_PEROL</name>
<gene>
    <name evidence="2" type="ORF">FOL46_006409</name>
</gene>
<protein>
    <recommendedName>
        <fullName evidence="1">Amine oxidase domain-containing protein</fullName>
    </recommendedName>
</protein>
<comment type="caution">
    <text evidence="2">The sequence shown here is derived from an EMBL/GenBank/DDBJ whole genome shotgun (WGS) entry which is preliminary data.</text>
</comment>
<dbReference type="EMBL" id="JABANN010000410">
    <property type="protein sequence ID" value="KAF4659933.1"/>
    <property type="molecule type" value="Genomic_DNA"/>
</dbReference>
<dbReference type="SUPFAM" id="SSF51905">
    <property type="entry name" value="FAD/NAD(P)-binding domain"/>
    <property type="match status" value="1"/>
</dbReference>
<evidence type="ECO:0000259" key="1">
    <source>
        <dbReference type="Pfam" id="PF01593"/>
    </source>
</evidence>
<dbReference type="Gene3D" id="3.50.50.60">
    <property type="entry name" value="FAD/NAD(P)-binding domain"/>
    <property type="match status" value="1"/>
</dbReference>
<evidence type="ECO:0000313" key="2">
    <source>
        <dbReference type="EMBL" id="KAF4659933.1"/>
    </source>
</evidence>
<dbReference type="InterPro" id="IPR036188">
    <property type="entry name" value="FAD/NAD-bd_sf"/>
</dbReference>
<accession>A0A7J6LL74</accession>
<organism evidence="2 3">
    <name type="scientific">Perkinsus olseni</name>
    <name type="common">Perkinsus atlanticus</name>
    <dbReference type="NCBI Taxonomy" id="32597"/>
    <lineage>
        <taxon>Eukaryota</taxon>
        <taxon>Sar</taxon>
        <taxon>Alveolata</taxon>
        <taxon>Perkinsozoa</taxon>
        <taxon>Perkinsea</taxon>
        <taxon>Perkinsida</taxon>
        <taxon>Perkinsidae</taxon>
        <taxon>Perkinsus</taxon>
    </lineage>
</organism>
<dbReference type="AlphaFoldDB" id="A0A7J6LL74"/>
<dbReference type="GO" id="GO:0016491">
    <property type="term" value="F:oxidoreductase activity"/>
    <property type="evidence" value="ECO:0007669"/>
    <property type="project" value="InterPro"/>
</dbReference>
<reference evidence="2 3" key="1">
    <citation type="submission" date="2020-04" db="EMBL/GenBank/DDBJ databases">
        <title>Perkinsus olseni comparative genomics.</title>
        <authorList>
            <person name="Bogema D.R."/>
        </authorList>
    </citation>
    <scope>NUCLEOTIDE SEQUENCE [LARGE SCALE GENOMIC DNA]</scope>
    <source>
        <strain evidence="2">ATCC PRA-31</strain>
    </source>
</reference>
<proteinExistence type="predicted"/>
<dbReference type="Pfam" id="PF01593">
    <property type="entry name" value="Amino_oxidase"/>
    <property type="match status" value="1"/>
</dbReference>
<dbReference type="PANTHER" id="PTHR43734">
    <property type="entry name" value="PHYTOENE DESATURASE"/>
    <property type="match status" value="1"/>
</dbReference>
<evidence type="ECO:0000313" key="3">
    <source>
        <dbReference type="Proteomes" id="UP000572268"/>
    </source>
</evidence>
<dbReference type="PANTHER" id="PTHR43734:SF4">
    <property type="entry name" value="AMINE OXIDASE DOMAIN-CONTAINING PROTEIN"/>
    <property type="match status" value="1"/>
</dbReference>
<feature type="domain" description="Amine oxidase" evidence="1">
    <location>
        <begin position="19"/>
        <end position="281"/>
    </location>
</feature>
<dbReference type="Proteomes" id="UP000572268">
    <property type="component" value="Unassembled WGS sequence"/>
</dbReference>